<evidence type="ECO:0000313" key="2">
    <source>
        <dbReference type="Proteomes" id="UP000194798"/>
    </source>
</evidence>
<sequence>MNVQQIINNPNKAVAVNVHWLRPEEGGRRALPNGGRYMAVTYLDQPPNADSIAWTVVLDFTEYPAQQGYDCHAEAHFLSPNAPFEQLLKLRPIDLYEGHKKVAWIR</sequence>
<comment type="caution">
    <text evidence="1">The sequence shown here is derived from an EMBL/GenBank/DDBJ whole genome shotgun (WGS) entry which is preliminary data.</text>
</comment>
<dbReference type="AlphaFoldDB" id="A0A251X6L3"/>
<protein>
    <submittedName>
        <fullName evidence="1">Uncharacterized protein</fullName>
    </submittedName>
</protein>
<accession>A0A251X6L3</accession>
<keyword evidence="2" id="KW-1185">Reference proteome</keyword>
<gene>
    <name evidence="1" type="ORF">TPSD3_11650</name>
</gene>
<organism evidence="1 2">
    <name type="scientific">Thioflexithrix psekupsensis</name>
    <dbReference type="NCBI Taxonomy" id="1570016"/>
    <lineage>
        <taxon>Bacteria</taxon>
        <taxon>Pseudomonadati</taxon>
        <taxon>Pseudomonadota</taxon>
        <taxon>Gammaproteobacteria</taxon>
        <taxon>Thiotrichales</taxon>
        <taxon>Thioflexithrix</taxon>
    </lineage>
</organism>
<dbReference type="EMBL" id="MSLT01000018">
    <property type="protein sequence ID" value="OUD13278.1"/>
    <property type="molecule type" value="Genomic_DNA"/>
</dbReference>
<dbReference type="Proteomes" id="UP000194798">
    <property type="component" value="Unassembled WGS sequence"/>
</dbReference>
<dbReference type="RefSeq" id="WP_086488727.1">
    <property type="nucleotide sequence ID" value="NZ_MSLT01000018.1"/>
</dbReference>
<reference evidence="1 2" key="1">
    <citation type="submission" date="2016-12" db="EMBL/GenBank/DDBJ databases">
        <title>Thioflexothrix psekupsii D3 genome sequencing and assembly.</title>
        <authorList>
            <person name="Fomenkov A."/>
            <person name="Vincze T."/>
            <person name="Grabovich M."/>
            <person name="Anton B.P."/>
            <person name="Dubinina G."/>
            <person name="Orlova M."/>
            <person name="Belousova E."/>
            <person name="Roberts R.J."/>
        </authorList>
    </citation>
    <scope>NUCLEOTIDE SEQUENCE [LARGE SCALE GENOMIC DNA]</scope>
    <source>
        <strain evidence="1">D3</strain>
    </source>
</reference>
<proteinExistence type="predicted"/>
<evidence type="ECO:0000313" key="1">
    <source>
        <dbReference type="EMBL" id="OUD13278.1"/>
    </source>
</evidence>
<name>A0A251X6L3_9GAMM</name>
<dbReference type="OrthoDB" id="2084630at2"/>